<dbReference type="RefSeq" id="WP_377936747.1">
    <property type="nucleotide sequence ID" value="NZ_JBHUEA010000047.1"/>
</dbReference>
<feature type="transmembrane region" description="Helical" evidence="10">
    <location>
        <begin position="232"/>
        <end position="248"/>
    </location>
</feature>
<accession>A0ABW4LIS5</accession>
<protein>
    <submittedName>
        <fullName evidence="12">Cation:proton antiporter</fullName>
    </submittedName>
</protein>
<dbReference type="Gene3D" id="3.30.40.10">
    <property type="entry name" value="Zinc/RING finger domain, C3HC4 (zinc finger)"/>
    <property type="match status" value="1"/>
</dbReference>
<evidence type="ECO:0000256" key="8">
    <source>
        <dbReference type="ARBA" id="ARBA00023136"/>
    </source>
</evidence>
<dbReference type="Proteomes" id="UP001597347">
    <property type="component" value="Unassembled WGS sequence"/>
</dbReference>
<keyword evidence="3" id="KW-1003">Cell membrane</keyword>
<keyword evidence="13" id="KW-1185">Reference proteome</keyword>
<feature type="transmembrane region" description="Helical" evidence="10">
    <location>
        <begin position="293"/>
        <end position="324"/>
    </location>
</feature>
<keyword evidence="5 10" id="KW-1133">Transmembrane helix</keyword>
<dbReference type="PROSITE" id="PS50271">
    <property type="entry name" value="ZF_UBP"/>
    <property type="match status" value="1"/>
</dbReference>
<dbReference type="Gene3D" id="6.10.140.1330">
    <property type="match status" value="1"/>
</dbReference>
<feature type="transmembrane region" description="Helical" evidence="10">
    <location>
        <begin position="336"/>
        <end position="356"/>
    </location>
</feature>
<dbReference type="InterPro" id="IPR001607">
    <property type="entry name" value="Znf_UBP"/>
</dbReference>
<feature type="transmembrane region" description="Helical" evidence="10">
    <location>
        <begin position="108"/>
        <end position="131"/>
    </location>
</feature>
<feature type="transmembrane region" description="Helical" evidence="10">
    <location>
        <begin position="30"/>
        <end position="47"/>
    </location>
</feature>
<dbReference type="Pfam" id="PF02148">
    <property type="entry name" value="zf-UBP"/>
    <property type="match status" value="1"/>
</dbReference>
<evidence type="ECO:0000256" key="5">
    <source>
        <dbReference type="ARBA" id="ARBA00022989"/>
    </source>
</evidence>
<feature type="transmembrane region" description="Helical" evidence="10">
    <location>
        <begin position="362"/>
        <end position="382"/>
    </location>
</feature>
<dbReference type="Pfam" id="PF00999">
    <property type="entry name" value="Na_H_Exchanger"/>
    <property type="match status" value="1"/>
</dbReference>
<keyword evidence="2" id="KW-0813">Transport</keyword>
<proteinExistence type="predicted"/>
<evidence type="ECO:0000256" key="7">
    <source>
        <dbReference type="ARBA" id="ARBA00023065"/>
    </source>
</evidence>
<keyword evidence="4 10" id="KW-0812">Transmembrane</keyword>
<evidence type="ECO:0000256" key="3">
    <source>
        <dbReference type="ARBA" id="ARBA00022475"/>
    </source>
</evidence>
<evidence type="ECO:0000256" key="2">
    <source>
        <dbReference type="ARBA" id="ARBA00022448"/>
    </source>
</evidence>
<evidence type="ECO:0000256" key="6">
    <source>
        <dbReference type="ARBA" id="ARBA00023053"/>
    </source>
</evidence>
<dbReference type="EMBL" id="JBHUEA010000047">
    <property type="protein sequence ID" value="MFD1723079.1"/>
    <property type="molecule type" value="Genomic_DNA"/>
</dbReference>
<organism evidence="12 13">
    <name type="scientific">Amnibacterium endophyticum</name>
    <dbReference type="NCBI Taxonomy" id="2109337"/>
    <lineage>
        <taxon>Bacteria</taxon>
        <taxon>Bacillati</taxon>
        <taxon>Actinomycetota</taxon>
        <taxon>Actinomycetes</taxon>
        <taxon>Micrococcales</taxon>
        <taxon>Microbacteriaceae</taxon>
        <taxon>Amnibacterium</taxon>
    </lineage>
</organism>
<evidence type="ECO:0000259" key="11">
    <source>
        <dbReference type="PROSITE" id="PS50271"/>
    </source>
</evidence>
<keyword evidence="6" id="KW-0915">Sodium</keyword>
<gene>
    <name evidence="12" type="ORF">ACFSBI_16140</name>
</gene>
<dbReference type="SUPFAM" id="SSF57850">
    <property type="entry name" value="RING/U-box"/>
    <property type="match status" value="1"/>
</dbReference>
<comment type="caution">
    <text evidence="12">The sequence shown here is derived from an EMBL/GenBank/DDBJ whole genome shotgun (WGS) entry which is preliminary data.</text>
</comment>
<name>A0ABW4LIS5_9MICO</name>
<feature type="transmembrane region" description="Helical" evidence="10">
    <location>
        <begin position="79"/>
        <end position="101"/>
    </location>
</feature>
<evidence type="ECO:0000256" key="9">
    <source>
        <dbReference type="ARBA" id="ARBA00023201"/>
    </source>
</evidence>
<dbReference type="InterPro" id="IPR018422">
    <property type="entry name" value="Cation/H_exchanger_CPA1"/>
</dbReference>
<evidence type="ECO:0000313" key="13">
    <source>
        <dbReference type="Proteomes" id="UP001597347"/>
    </source>
</evidence>
<keyword evidence="7" id="KW-0406">Ion transport</keyword>
<evidence type="ECO:0000313" key="12">
    <source>
        <dbReference type="EMBL" id="MFD1723079.1"/>
    </source>
</evidence>
<feature type="transmembrane region" description="Helical" evidence="10">
    <location>
        <begin position="180"/>
        <end position="201"/>
    </location>
</feature>
<reference evidence="13" key="1">
    <citation type="journal article" date="2019" name="Int. J. Syst. Evol. Microbiol.">
        <title>The Global Catalogue of Microorganisms (GCM) 10K type strain sequencing project: providing services to taxonomists for standard genome sequencing and annotation.</title>
        <authorList>
            <consortium name="The Broad Institute Genomics Platform"/>
            <consortium name="The Broad Institute Genome Sequencing Center for Infectious Disease"/>
            <person name="Wu L."/>
            <person name="Ma J."/>
        </authorList>
    </citation>
    <scope>NUCLEOTIDE SEQUENCE [LARGE SCALE GENOMIC DNA]</scope>
    <source>
        <strain evidence="13">CGMCC 1.12471</strain>
    </source>
</reference>
<dbReference type="InterPro" id="IPR006153">
    <property type="entry name" value="Cation/H_exchanger_TM"/>
</dbReference>
<keyword evidence="8 10" id="KW-0472">Membrane</keyword>
<dbReference type="PANTHER" id="PTHR10110:SF86">
    <property type="entry name" value="SODIUM_HYDROGEN EXCHANGER 7"/>
    <property type="match status" value="1"/>
</dbReference>
<dbReference type="PANTHER" id="PTHR10110">
    <property type="entry name" value="SODIUM/HYDROGEN EXCHANGER"/>
    <property type="match status" value="1"/>
</dbReference>
<keyword evidence="9" id="KW-0739">Sodium transport</keyword>
<evidence type="ECO:0000256" key="1">
    <source>
        <dbReference type="ARBA" id="ARBA00004651"/>
    </source>
</evidence>
<evidence type="ECO:0000256" key="4">
    <source>
        <dbReference type="ARBA" id="ARBA00022692"/>
    </source>
</evidence>
<evidence type="ECO:0000256" key="10">
    <source>
        <dbReference type="SAM" id="Phobius"/>
    </source>
</evidence>
<comment type="subcellular location">
    <subcellularLocation>
        <location evidence="1">Cell membrane</location>
        <topology evidence="1">Multi-pass membrane protein</topology>
    </subcellularLocation>
</comment>
<sequence>MLIGLAVVAAVVLITAGALAAPRLKVPLPLLLLVIGVLVGLVPGVRIELDPELVLGGVLPPLLYAAAVQASLVDLKRTIWSVLGLAAIPVVVTTLAVGFALHAVLPSVSLAIAFALGAAVAPPDAVAATALGRSVGMPRRLIGLLEDESLLNDPVALTALTVAITAASHVITPVEVVSDLVRAVVFGVASGVLVGLAARWVRRRLQDPVLSVVTSFAIPYAAFLPAQALEGSGVLGAVIAGLIVAQATPRTTSPRARIAEAVNWRSAGFVLENAVFLLIGLQLPRLIGNVREFGLGTVLGVCAVVLVVVVAARFLVVLAAWAVVPPLRHRVDLRGIAVLGWAGMRGVVTLAAVFVLPDVRELPLLQLAAFVVVGGTLLLQGLTLGPLVRALRLPVADPAQDALQAAELMDRATGAATRRLDGLLTGDEPADVVSALRTRNAAQSSRLWELLGDQGGETPTALYRRLRLAMLQAQRDVVLAARDEGTTDDPVLRSALKRIDQEEAALDVPEEIGEGGRREELVDPRGGKGSCEHLRSAPLAITPSTPGKCEDCVREGSTWVHLRTCLTCGHVGCCDSSERRHADLHFRGTAHPVMRSAEPGEAWRWCYVDERLG</sequence>
<feature type="transmembrane region" description="Helical" evidence="10">
    <location>
        <begin position="54"/>
        <end position="73"/>
    </location>
</feature>
<feature type="domain" description="UBP-type" evidence="11">
    <location>
        <begin position="529"/>
        <end position="613"/>
    </location>
</feature>
<dbReference type="InterPro" id="IPR013083">
    <property type="entry name" value="Znf_RING/FYVE/PHD"/>
</dbReference>